<feature type="transmembrane region" description="Helical" evidence="1">
    <location>
        <begin position="101"/>
        <end position="118"/>
    </location>
</feature>
<comment type="caution">
    <text evidence="2">The sequence shown here is derived from an EMBL/GenBank/DDBJ whole genome shotgun (WGS) entry which is preliminary data.</text>
</comment>
<sequence length="157" mass="16575">MYPSPDDLNRSPASPRTAPDVLPRSLKWSYYLSVAAAIVMVVSGLVLLTGTYPAGSPASQEVIDAFLSNVRFMGVFNIVAGLVIAALVAQLKSGSVISRRVLVGVIVVTIFSNVVAFAIQVGGIAMIVIVVLLAVAALLMFRPDASRYIVHMSGRSN</sequence>
<evidence type="ECO:0008006" key="4">
    <source>
        <dbReference type="Google" id="ProtNLM"/>
    </source>
</evidence>
<gene>
    <name evidence="2" type="ORF">C5L39_06615</name>
</gene>
<evidence type="ECO:0000313" key="2">
    <source>
        <dbReference type="EMBL" id="RNE48952.1"/>
    </source>
</evidence>
<accession>A0A3M8K8U2</accession>
<keyword evidence="3" id="KW-1185">Reference proteome</keyword>
<keyword evidence="1" id="KW-1133">Transmembrane helix</keyword>
<evidence type="ECO:0000313" key="3">
    <source>
        <dbReference type="Proteomes" id="UP000266975"/>
    </source>
</evidence>
<feature type="transmembrane region" description="Helical" evidence="1">
    <location>
        <begin position="70"/>
        <end position="89"/>
    </location>
</feature>
<feature type="transmembrane region" description="Helical" evidence="1">
    <location>
        <begin position="30"/>
        <end position="50"/>
    </location>
</feature>
<evidence type="ECO:0000256" key="1">
    <source>
        <dbReference type="SAM" id="Phobius"/>
    </source>
</evidence>
<name>A0A3M8K8U2_9CORY</name>
<keyword evidence="1" id="KW-0472">Membrane</keyword>
<dbReference type="Proteomes" id="UP000266975">
    <property type="component" value="Unassembled WGS sequence"/>
</dbReference>
<reference evidence="2 3" key="1">
    <citation type="submission" date="2018-02" db="EMBL/GenBank/DDBJ databases">
        <title>Corynebacterium alimpuense sp. nov., a marine obligate actinomycete isolated from sediments of Valparaiso bay, Chile.</title>
        <authorList>
            <person name="Claverias F."/>
            <person name="Gonzales-Siles L."/>
            <person name="Salva-Serra F."/>
            <person name="Inganaes E."/>
            <person name="Molin K."/>
            <person name="Cumsille A."/>
            <person name="Undabarrena A."/>
            <person name="Couve E."/>
            <person name="Moore E.R.B."/>
            <person name="Gomila M."/>
            <person name="Camara B."/>
        </authorList>
    </citation>
    <scope>NUCLEOTIDE SEQUENCE [LARGE SCALE GENOMIC DNA]</scope>
    <source>
        <strain evidence="2 3">CCUG 69366</strain>
    </source>
</reference>
<proteinExistence type="predicted"/>
<organism evidence="2 3">
    <name type="scientific">Corynebacterium alimapuense</name>
    <dbReference type="NCBI Taxonomy" id="1576874"/>
    <lineage>
        <taxon>Bacteria</taxon>
        <taxon>Bacillati</taxon>
        <taxon>Actinomycetota</taxon>
        <taxon>Actinomycetes</taxon>
        <taxon>Mycobacteriales</taxon>
        <taxon>Corynebacteriaceae</taxon>
        <taxon>Corynebacterium</taxon>
    </lineage>
</organism>
<protein>
    <recommendedName>
        <fullName evidence="4">Tellurium resistance protein TerC</fullName>
    </recommendedName>
</protein>
<keyword evidence="1" id="KW-0812">Transmembrane</keyword>
<dbReference type="AlphaFoldDB" id="A0A3M8K8U2"/>
<feature type="transmembrane region" description="Helical" evidence="1">
    <location>
        <begin position="124"/>
        <end position="141"/>
    </location>
</feature>
<dbReference type="EMBL" id="PTJO01000004">
    <property type="protein sequence ID" value="RNE48952.1"/>
    <property type="molecule type" value="Genomic_DNA"/>
</dbReference>